<dbReference type="EMBL" id="LELG01000437">
    <property type="protein sequence ID" value="KMQ72805.1"/>
    <property type="molecule type" value="Genomic_DNA"/>
</dbReference>
<evidence type="ECO:0000313" key="1">
    <source>
        <dbReference type="EMBL" id="KMQ72805.1"/>
    </source>
</evidence>
<dbReference type="Proteomes" id="UP000242951">
    <property type="component" value="Unassembled WGS sequence"/>
</dbReference>
<name>A0ABR5HJZ9_9BURK</name>
<proteinExistence type="predicted"/>
<dbReference type="NCBIfam" id="TIGR02292">
    <property type="entry name" value="ygfB_yecA"/>
    <property type="match status" value="1"/>
</dbReference>
<protein>
    <recommendedName>
        <fullName evidence="3">YecA family protein</fullName>
    </recommendedName>
</protein>
<dbReference type="SUPFAM" id="SSF101327">
    <property type="entry name" value="YgfB-like"/>
    <property type="match status" value="1"/>
</dbReference>
<keyword evidence="2" id="KW-1185">Reference proteome</keyword>
<comment type="caution">
    <text evidence="1">The sequence shown here is derived from an EMBL/GenBank/DDBJ whole genome shotgun (WGS) entry which is preliminary data.</text>
</comment>
<evidence type="ECO:0000313" key="2">
    <source>
        <dbReference type="Proteomes" id="UP000242951"/>
    </source>
</evidence>
<accession>A0ABR5HJZ9</accession>
<dbReference type="Pfam" id="PF03695">
    <property type="entry name" value="UPF0149"/>
    <property type="match status" value="1"/>
</dbReference>
<dbReference type="InterPro" id="IPR011978">
    <property type="entry name" value="YgfB-like"/>
</dbReference>
<organism evidence="1 2">
    <name type="scientific">Candidatus Burkholderia pumila</name>
    <dbReference type="NCBI Taxonomy" id="1090375"/>
    <lineage>
        <taxon>Bacteria</taxon>
        <taxon>Pseudomonadati</taxon>
        <taxon>Pseudomonadota</taxon>
        <taxon>Betaproteobacteria</taxon>
        <taxon>Burkholderiales</taxon>
        <taxon>Burkholderiaceae</taxon>
        <taxon>Burkholderia</taxon>
    </lineage>
</organism>
<reference evidence="1 2" key="1">
    <citation type="submission" date="2015-06" db="EMBL/GenBank/DDBJ databases">
        <title>Comparative genomics of Burkholderia leaf nodule symbionts.</title>
        <authorList>
            <person name="Carlier A."/>
            <person name="Eberl L."/>
            <person name="Pinto-Carbo M."/>
        </authorList>
    </citation>
    <scope>NUCLEOTIDE SEQUENCE [LARGE SCALE GENOMIC DNA]</scope>
    <source>
        <strain evidence="1 2">UZHbot3</strain>
    </source>
</reference>
<evidence type="ECO:0008006" key="3">
    <source>
        <dbReference type="Google" id="ProtNLM"/>
    </source>
</evidence>
<dbReference type="InterPro" id="IPR036255">
    <property type="entry name" value="YgfB-like_sf"/>
</dbReference>
<sequence>MNDFQLDGSLSENELDRLNAFFESRDQGVANVEMLDGFFAALICGPEIVPISETLPMVWGLNFEFKTEDQETDTNLVMRHLSSVAMVLMRTLHELDAYEPVLFEDEDGFVPANAWPAASWPVSKCVGTSGIC</sequence>
<gene>
    <name evidence="1" type="ORF">BPMI_04392c</name>
</gene>